<gene>
    <name evidence="1" type="ORF">FHS03_000350</name>
</gene>
<keyword evidence="2" id="KW-1185">Reference proteome</keyword>
<evidence type="ECO:0000313" key="2">
    <source>
        <dbReference type="Proteomes" id="UP000541535"/>
    </source>
</evidence>
<comment type="caution">
    <text evidence="1">The sequence shown here is derived from an EMBL/GenBank/DDBJ whole genome shotgun (WGS) entry which is preliminary data.</text>
</comment>
<dbReference type="AlphaFoldDB" id="A0A7W5B690"/>
<dbReference type="RefSeq" id="WP_183439292.1">
    <property type="nucleotide sequence ID" value="NZ_JACHXD010000001.1"/>
</dbReference>
<dbReference type="EMBL" id="JACHXD010000001">
    <property type="protein sequence ID" value="MBB3117331.1"/>
    <property type="molecule type" value="Genomic_DNA"/>
</dbReference>
<accession>A0A7W5B690</accession>
<dbReference type="Proteomes" id="UP000541535">
    <property type="component" value="Unassembled WGS sequence"/>
</dbReference>
<organism evidence="1 2">
    <name type="scientific">Pseudoduganella violacea</name>
    <dbReference type="NCBI Taxonomy" id="1715466"/>
    <lineage>
        <taxon>Bacteria</taxon>
        <taxon>Pseudomonadati</taxon>
        <taxon>Pseudomonadota</taxon>
        <taxon>Betaproteobacteria</taxon>
        <taxon>Burkholderiales</taxon>
        <taxon>Oxalobacteraceae</taxon>
        <taxon>Telluria group</taxon>
        <taxon>Pseudoduganella</taxon>
    </lineage>
</organism>
<dbReference type="Gene3D" id="3.40.50.1010">
    <property type="entry name" value="5'-nuclease"/>
    <property type="match status" value="1"/>
</dbReference>
<reference evidence="1 2" key="1">
    <citation type="submission" date="2020-08" db="EMBL/GenBank/DDBJ databases">
        <title>Genomic Encyclopedia of Type Strains, Phase III (KMG-III): the genomes of soil and plant-associated and newly described type strains.</title>
        <authorList>
            <person name="Whitman W."/>
        </authorList>
    </citation>
    <scope>NUCLEOTIDE SEQUENCE [LARGE SCALE GENOMIC DNA]</scope>
    <source>
        <strain evidence="1 2">CECT 8897</strain>
    </source>
</reference>
<proteinExistence type="predicted"/>
<evidence type="ECO:0000313" key="1">
    <source>
        <dbReference type="EMBL" id="MBB3117331.1"/>
    </source>
</evidence>
<name>A0A7W5B690_9BURK</name>
<dbReference type="CDD" id="cd18722">
    <property type="entry name" value="PIN_NicB-like"/>
    <property type="match status" value="1"/>
</dbReference>
<sequence>MPASAKSPRKTAVYVDGYNLYYGRLRGTSYKWLDLVRLFDAMLAQRDQNESLAMVRFFTAPALANFASHGKASVEAQSAYHRALKASYPDRFDLVYGTHAYDKSGTLLPCFVAGLPYDRTNRTRVWKLEEKKTDVNLALHMYRDVCKRTVSRVILVSNDSDAEPALVAIREDFPDIMIGLVVPIRPSISGGPVYRRTSGSLAKFSDWIAPSLSDDQLLQAQLPPIVPTRKKPIQKPVHW</sequence>
<protein>
    <submittedName>
        <fullName evidence="1">Uncharacterized LabA/DUF88 family protein</fullName>
    </submittedName>
</protein>